<accession>A0A1W2B074</accession>
<dbReference type="Pfam" id="PF13376">
    <property type="entry name" value="OmdA"/>
    <property type="match status" value="1"/>
</dbReference>
<organism evidence="1 2">
    <name type="scientific">Pedobacter africanus</name>
    <dbReference type="NCBI Taxonomy" id="151894"/>
    <lineage>
        <taxon>Bacteria</taxon>
        <taxon>Pseudomonadati</taxon>
        <taxon>Bacteroidota</taxon>
        <taxon>Sphingobacteriia</taxon>
        <taxon>Sphingobacteriales</taxon>
        <taxon>Sphingobacteriaceae</taxon>
        <taxon>Pedobacter</taxon>
    </lineage>
</organism>
<gene>
    <name evidence="1" type="ORF">SAMN04488524_1790</name>
</gene>
<reference evidence="2" key="1">
    <citation type="submission" date="2017-04" db="EMBL/GenBank/DDBJ databases">
        <authorList>
            <person name="Varghese N."/>
            <person name="Submissions S."/>
        </authorList>
    </citation>
    <scope>NUCLEOTIDE SEQUENCE [LARGE SCALE GENOMIC DNA]</scope>
    <source>
        <strain evidence="2">DSM 12126</strain>
    </source>
</reference>
<dbReference type="STRING" id="151894.SAMN04488524_1790"/>
<name>A0A1W2B074_9SPHI</name>
<dbReference type="AlphaFoldDB" id="A0A1W2B074"/>
<protein>
    <submittedName>
        <fullName evidence="1">Uncharacterized conserved protein YdeI, YjbR/CyaY-like superfamily, DUF1801 family</fullName>
    </submittedName>
</protein>
<proteinExistence type="predicted"/>
<sequence>MQEKEIEVFYPESPAQWRKWLEENHQSKQSVWLVGYNKKSGKKSVTWAESVEVALCFGWIDSKKIKIDEERTHQFFSKRKAKGTWSKINKDKAEQLIQQGLMTEAGYKSIEVAKENGSWTILDSVEDLTVPEDLYTQLKNDPAAWEFFDGLSKSSKKMLLHWVLFAKRPETRHKRIAEIVECAAKKQKPKHIQT</sequence>
<evidence type="ECO:0000313" key="1">
    <source>
        <dbReference type="EMBL" id="SMC66122.1"/>
    </source>
</evidence>
<dbReference type="RefSeq" id="WP_084237980.1">
    <property type="nucleotide sequence ID" value="NZ_FWXT01000001.1"/>
</dbReference>
<evidence type="ECO:0000313" key="2">
    <source>
        <dbReference type="Proteomes" id="UP000192756"/>
    </source>
</evidence>
<dbReference type="EMBL" id="FWXT01000001">
    <property type="protein sequence ID" value="SMC66122.1"/>
    <property type="molecule type" value="Genomic_DNA"/>
</dbReference>
<dbReference type="OrthoDB" id="9796999at2"/>
<keyword evidence="2" id="KW-1185">Reference proteome</keyword>
<dbReference type="Proteomes" id="UP000192756">
    <property type="component" value="Unassembled WGS sequence"/>
</dbReference>